<evidence type="ECO:0000313" key="4">
    <source>
        <dbReference type="EMBL" id="TGY88393.1"/>
    </source>
</evidence>
<protein>
    <recommendedName>
        <fullName evidence="2">Protein-L-isoaspartate O-methyltransferase</fullName>
    </recommendedName>
    <alternativeName>
        <fullName evidence="3">Protein L-isoaspartyl methyltransferase</fullName>
    </alternativeName>
</protein>
<evidence type="ECO:0000256" key="1">
    <source>
        <dbReference type="ARBA" id="ARBA00005369"/>
    </source>
</evidence>
<dbReference type="PANTHER" id="PTHR11579">
    <property type="entry name" value="PROTEIN-L-ISOASPARTATE O-METHYLTRANSFERASE"/>
    <property type="match status" value="1"/>
</dbReference>
<dbReference type="OrthoDB" id="9798496at2"/>
<dbReference type="AlphaFoldDB" id="A0A4S2GZ80"/>
<reference evidence="4 5" key="1">
    <citation type="journal article" date="2017" name="Int. J. Syst. Evol. Microbiol.">
        <title>Marinicauda algicola sp. nov., isolated from a marine red alga Rhodosorus marinus.</title>
        <authorList>
            <person name="Jeong S.E."/>
            <person name="Jeon S.H."/>
            <person name="Chun B.H."/>
            <person name="Kim D.W."/>
            <person name="Jeon C.O."/>
        </authorList>
    </citation>
    <scope>NUCLEOTIDE SEQUENCE [LARGE SCALE GENOMIC DNA]</scope>
    <source>
        <strain evidence="4 5">JCM 31718</strain>
    </source>
</reference>
<dbReference type="RefSeq" id="WP_135996239.1">
    <property type="nucleotide sequence ID" value="NZ_CP071057.1"/>
</dbReference>
<keyword evidence="5" id="KW-1185">Reference proteome</keyword>
<accession>A0A4S2GZ80</accession>
<evidence type="ECO:0000256" key="3">
    <source>
        <dbReference type="ARBA" id="ARBA00030757"/>
    </source>
</evidence>
<dbReference type="GO" id="GO:0004719">
    <property type="term" value="F:protein-L-isoaspartate (D-aspartate) O-methyltransferase activity"/>
    <property type="evidence" value="ECO:0007669"/>
    <property type="project" value="InterPro"/>
</dbReference>
<gene>
    <name evidence="4" type="ORF">E5163_11285</name>
</gene>
<dbReference type="GO" id="GO:0032259">
    <property type="term" value="P:methylation"/>
    <property type="evidence" value="ECO:0007669"/>
    <property type="project" value="UniProtKB-KW"/>
</dbReference>
<evidence type="ECO:0000256" key="2">
    <source>
        <dbReference type="ARBA" id="ARBA00013346"/>
    </source>
</evidence>
<name>A0A4S2GZ80_9PROT</name>
<dbReference type="CDD" id="cd02440">
    <property type="entry name" value="AdoMet_MTases"/>
    <property type="match status" value="1"/>
</dbReference>
<sequence length="218" mass="23569">MTDFAQARRAMVNSQVRINDVTDYRIQDAMAELPREKFVPRSKQAKAYGDAEVEIGEGRFLLCPRDLAKLVQAADIKSTDLVLDIACGRGYTTALLARLAETVVGIDADAEMVARASERLNEVRADNAVVLEGDPRAGVPDQGPFDVIVIAGAVDEVPQALFDQLAEGGRLVTFVRNGPVGRATVFTKGQGSAIGERVVFDGTPTLVPGFEKERDFVF</sequence>
<dbReference type="GO" id="GO:0005737">
    <property type="term" value="C:cytoplasm"/>
    <property type="evidence" value="ECO:0007669"/>
    <property type="project" value="TreeGrafter"/>
</dbReference>
<dbReference type="SUPFAM" id="SSF53335">
    <property type="entry name" value="S-adenosyl-L-methionine-dependent methyltransferases"/>
    <property type="match status" value="1"/>
</dbReference>
<proteinExistence type="inferred from homology"/>
<dbReference type="InterPro" id="IPR029063">
    <property type="entry name" value="SAM-dependent_MTases_sf"/>
</dbReference>
<dbReference type="EMBL" id="SRXW01000003">
    <property type="protein sequence ID" value="TGY88393.1"/>
    <property type="molecule type" value="Genomic_DNA"/>
</dbReference>
<keyword evidence="4" id="KW-0489">Methyltransferase</keyword>
<keyword evidence="4" id="KW-0808">Transferase</keyword>
<dbReference type="Gene3D" id="3.40.50.150">
    <property type="entry name" value="Vaccinia Virus protein VP39"/>
    <property type="match status" value="1"/>
</dbReference>
<dbReference type="InterPro" id="IPR000682">
    <property type="entry name" value="PCMT"/>
</dbReference>
<comment type="caution">
    <text evidence="4">The sequence shown here is derived from an EMBL/GenBank/DDBJ whole genome shotgun (WGS) entry which is preliminary data.</text>
</comment>
<comment type="similarity">
    <text evidence="1">Belongs to the methyltransferase superfamily. L-isoaspartyl/D-aspartyl protein methyltransferase family.</text>
</comment>
<dbReference type="PANTHER" id="PTHR11579:SF18">
    <property type="entry name" value="PROTEIN-L-ISOASPARTATE O-METHYLTRANSFERASE"/>
    <property type="match status" value="1"/>
</dbReference>
<evidence type="ECO:0000313" key="5">
    <source>
        <dbReference type="Proteomes" id="UP000308054"/>
    </source>
</evidence>
<dbReference type="Pfam" id="PF01135">
    <property type="entry name" value="PCMT"/>
    <property type="match status" value="1"/>
</dbReference>
<organism evidence="4 5">
    <name type="scientific">Marinicauda algicola</name>
    <dbReference type="NCBI Taxonomy" id="2029849"/>
    <lineage>
        <taxon>Bacteria</taxon>
        <taxon>Pseudomonadati</taxon>
        <taxon>Pseudomonadota</taxon>
        <taxon>Alphaproteobacteria</taxon>
        <taxon>Maricaulales</taxon>
        <taxon>Maricaulaceae</taxon>
        <taxon>Marinicauda</taxon>
    </lineage>
</organism>
<dbReference type="Proteomes" id="UP000308054">
    <property type="component" value="Unassembled WGS sequence"/>
</dbReference>